<evidence type="ECO:0000313" key="1">
    <source>
        <dbReference type="EMBL" id="KAJ9703331.1"/>
    </source>
</evidence>
<dbReference type="Proteomes" id="UP001168098">
    <property type="component" value="Unassembled WGS sequence"/>
</dbReference>
<accession>A0AA39DYY6</accession>
<keyword evidence="2" id="KW-1185">Reference proteome</keyword>
<sequence length="160" mass="18225">MFHFSPLLSLIKPKSHLFPRANNPLILNFSLATMLTCIMHHAYIHIPLKFPSIGPTHSNSFSYFLQATIRAMLQSGSSTEPYNVQNGRQKEMHKNKIHIQILTVKSRLQSFINFAATQFLELKYENKESGLTIPILVKSLRLNPTTFLGRISLVFRLTSG</sequence>
<evidence type="ECO:0000313" key="2">
    <source>
        <dbReference type="Proteomes" id="UP001168098"/>
    </source>
</evidence>
<dbReference type="EMBL" id="JARBHA010000004">
    <property type="protein sequence ID" value="KAJ9703331.1"/>
    <property type="molecule type" value="Genomic_DNA"/>
</dbReference>
<dbReference type="AlphaFoldDB" id="A0AA39DYY6"/>
<comment type="caution">
    <text evidence="1">The sequence shown here is derived from an EMBL/GenBank/DDBJ whole genome shotgun (WGS) entry which is preliminary data.</text>
</comment>
<name>A0AA39DYY6_VITRO</name>
<reference evidence="1 2" key="1">
    <citation type="journal article" date="2023" name="BMC Biotechnol.">
        <title>Vitis rotundifolia cv Carlos genome sequencing.</title>
        <authorList>
            <person name="Huff M."/>
            <person name="Hulse-Kemp A."/>
            <person name="Scheffler B."/>
            <person name="Youngblood R."/>
            <person name="Simpson S."/>
            <person name="Babiker E."/>
            <person name="Staton M."/>
        </authorList>
    </citation>
    <scope>NUCLEOTIDE SEQUENCE [LARGE SCALE GENOMIC DNA]</scope>
    <source>
        <tissue evidence="1">Leaf</tissue>
    </source>
</reference>
<proteinExistence type="predicted"/>
<gene>
    <name evidence="1" type="ORF">PVL29_004930</name>
</gene>
<organism evidence="1 2">
    <name type="scientific">Vitis rotundifolia</name>
    <name type="common">Muscadine grape</name>
    <dbReference type="NCBI Taxonomy" id="103349"/>
    <lineage>
        <taxon>Eukaryota</taxon>
        <taxon>Viridiplantae</taxon>
        <taxon>Streptophyta</taxon>
        <taxon>Embryophyta</taxon>
        <taxon>Tracheophyta</taxon>
        <taxon>Spermatophyta</taxon>
        <taxon>Magnoliopsida</taxon>
        <taxon>eudicotyledons</taxon>
        <taxon>Gunneridae</taxon>
        <taxon>Pentapetalae</taxon>
        <taxon>rosids</taxon>
        <taxon>Vitales</taxon>
        <taxon>Vitaceae</taxon>
        <taxon>Viteae</taxon>
        <taxon>Vitis</taxon>
    </lineage>
</organism>
<protein>
    <submittedName>
        <fullName evidence="1">Uncharacterized protein</fullName>
    </submittedName>
</protein>